<keyword evidence="2" id="KW-1185">Reference proteome</keyword>
<evidence type="ECO:0000313" key="2">
    <source>
        <dbReference type="Proteomes" id="UP001516400"/>
    </source>
</evidence>
<name>A0ABD2NJV7_9CUCU</name>
<evidence type="ECO:0000313" key="1">
    <source>
        <dbReference type="EMBL" id="KAL3278651.1"/>
    </source>
</evidence>
<dbReference type="EMBL" id="JABFTP020000124">
    <property type="protein sequence ID" value="KAL3278651.1"/>
    <property type="molecule type" value="Genomic_DNA"/>
</dbReference>
<organism evidence="1 2">
    <name type="scientific">Cryptolaemus montrouzieri</name>
    <dbReference type="NCBI Taxonomy" id="559131"/>
    <lineage>
        <taxon>Eukaryota</taxon>
        <taxon>Metazoa</taxon>
        <taxon>Ecdysozoa</taxon>
        <taxon>Arthropoda</taxon>
        <taxon>Hexapoda</taxon>
        <taxon>Insecta</taxon>
        <taxon>Pterygota</taxon>
        <taxon>Neoptera</taxon>
        <taxon>Endopterygota</taxon>
        <taxon>Coleoptera</taxon>
        <taxon>Polyphaga</taxon>
        <taxon>Cucujiformia</taxon>
        <taxon>Coccinelloidea</taxon>
        <taxon>Coccinellidae</taxon>
        <taxon>Scymninae</taxon>
        <taxon>Scymnini</taxon>
        <taxon>Cryptolaemus</taxon>
    </lineage>
</organism>
<dbReference type="AlphaFoldDB" id="A0ABD2NJV7"/>
<comment type="caution">
    <text evidence="1">The sequence shown here is derived from an EMBL/GenBank/DDBJ whole genome shotgun (WGS) entry which is preliminary data.</text>
</comment>
<sequence length="197" mass="22141">MICTGTKKMTESTFYGATRRRIAGENITEEILKKYITDSDNQIESEVKKLKTKGQNSASSLGIASGKHYKQVCSPEFKPEGSQKQIVCASESNSLESTIQFVNRHSKIDRSRKVCIVHQNLQFVGNVPNKLELLAHNQNADVVAVSEHWRSLEELSCYKLDGFKLVSTLCREHGEHGGTAIYCKEVYVCTERLDLLL</sequence>
<accession>A0ABD2NJV7</accession>
<gene>
    <name evidence="1" type="ORF">HHI36_016188</name>
</gene>
<reference evidence="1 2" key="1">
    <citation type="journal article" date="2021" name="BMC Biol.">
        <title>Horizontally acquired antibacterial genes associated with adaptive radiation of ladybird beetles.</title>
        <authorList>
            <person name="Li H.S."/>
            <person name="Tang X.F."/>
            <person name="Huang Y.H."/>
            <person name="Xu Z.Y."/>
            <person name="Chen M.L."/>
            <person name="Du X.Y."/>
            <person name="Qiu B.Y."/>
            <person name="Chen P.T."/>
            <person name="Zhang W."/>
            <person name="Slipinski A."/>
            <person name="Escalona H.E."/>
            <person name="Waterhouse R.M."/>
            <person name="Zwick A."/>
            <person name="Pang H."/>
        </authorList>
    </citation>
    <scope>NUCLEOTIDE SEQUENCE [LARGE SCALE GENOMIC DNA]</scope>
    <source>
        <strain evidence="1">SYSU2018</strain>
    </source>
</reference>
<dbReference type="Proteomes" id="UP001516400">
    <property type="component" value="Unassembled WGS sequence"/>
</dbReference>
<protein>
    <submittedName>
        <fullName evidence="1">Uncharacterized protein</fullName>
    </submittedName>
</protein>
<proteinExistence type="predicted"/>